<evidence type="ECO:0000256" key="6">
    <source>
        <dbReference type="ARBA" id="ARBA00022833"/>
    </source>
</evidence>
<dbReference type="GO" id="GO:0008270">
    <property type="term" value="F:zinc ion binding"/>
    <property type="evidence" value="ECO:0007669"/>
    <property type="project" value="UniProtKB-KW"/>
</dbReference>
<dbReference type="Gene3D" id="3.40.50.720">
    <property type="entry name" value="NAD(P)-binding Rossmann-like Domain"/>
    <property type="match status" value="1"/>
</dbReference>
<evidence type="ECO:0000256" key="4">
    <source>
        <dbReference type="ARBA" id="ARBA00022737"/>
    </source>
</evidence>
<keyword evidence="6" id="KW-0862">Zinc</keyword>
<dbReference type="Pfam" id="PF05907">
    <property type="entry name" value="CXXC_Zn-b_euk"/>
    <property type="match status" value="1"/>
</dbReference>
<feature type="region of interest" description="Disordered" evidence="10">
    <location>
        <begin position="758"/>
        <end position="814"/>
    </location>
</feature>
<dbReference type="AlphaFoldDB" id="A0A4E9E8T6"/>
<evidence type="ECO:0000256" key="5">
    <source>
        <dbReference type="ARBA" id="ARBA00022771"/>
    </source>
</evidence>
<feature type="domain" description="Zinc finger ZPR1-type" evidence="11">
    <location>
        <begin position="382"/>
        <end position="539"/>
    </location>
</feature>
<dbReference type="FunFam" id="2.20.25.420:FF:000001">
    <property type="entry name" value="Zinc finger protein ZPR1"/>
    <property type="match status" value="1"/>
</dbReference>
<dbReference type="GO" id="GO:0006396">
    <property type="term" value="P:RNA processing"/>
    <property type="evidence" value="ECO:0007669"/>
    <property type="project" value="InterPro"/>
</dbReference>
<dbReference type="InterPro" id="IPR007175">
    <property type="entry name" value="Rpr2/Snm1/Rpp21"/>
</dbReference>
<dbReference type="FunFam" id="2.60.120.1040:FF:000003">
    <property type="entry name" value="Zinc finger protein zpr1"/>
    <property type="match status" value="1"/>
</dbReference>
<dbReference type="InterPro" id="IPR020904">
    <property type="entry name" value="Sc_DH/Rdtase_CS"/>
</dbReference>
<dbReference type="PRINTS" id="PR00080">
    <property type="entry name" value="SDRFAMILY"/>
</dbReference>
<dbReference type="Pfam" id="PF03367">
    <property type="entry name" value="Zn_ribbon_ZPR1"/>
    <property type="match status" value="2"/>
</dbReference>
<feature type="region of interest" description="Disordered" evidence="10">
    <location>
        <begin position="282"/>
        <end position="321"/>
    </location>
</feature>
<evidence type="ECO:0000256" key="3">
    <source>
        <dbReference type="ARBA" id="ARBA00022723"/>
    </source>
</evidence>
<dbReference type="NCBIfam" id="TIGR00310">
    <property type="entry name" value="ZPR1_znf"/>
    <property type="match status" value="2"/>
</dbReference>
<dbReference type="SMART" id="SM00709">
    <property type="entry name" value="Zpr1"/>
    <property type="match status" value="2"/>
</dbReference>
<comment type="function">
    <text evidence="9">Acts as a protein folding chaperone for elongation factor 1-alpha.</text>
</comment>
<dbReference type="GO" id="GO:0005634">
    <property type="term" value="C:nucleus"/>
    <property type="evidence" value="ECO:0007669"/>
    <property type="project" value="UniProtKB-SubCell"/>
</dbReference>
<dbReference type="InterPro" id="IPR042452">
    <property type="entry name" value="ZPR1_Znf1/2"/>
</dbReference>
<dbReference type="InterPro" id="IPR008584">
    <property type="entry name" value="CXXC_Zn-binding_euk"/>
</dbReference>
<feature type="compositionally biased region" description="Basic residues" evidence="10">
    <location>
        <begin position="239"/>
        <end position="248"/>
    </location>
</feature>
<comment type="similarity">
    <text evidence="2">Belongs to the ZPR1 family.</text>
</comment>
<evidence type="ECO:0000256" key="1">
    <source>
        <dbReference type="ARBA" id="ARBA00004123"/>
    </source>
</evidence>
<evidence type="ECO:0000256" key="10">
    <source>
        <dbReference type="SAM" id="MobiDB-lite"/>
    </source>
</evidence>
<dbReference type="FunFam" id="2.60.120.1040:FF:000001">
    <property type="entry name" value="Zinc finger protein ZPR1"/>
    <property type="match status" value="1"/>
</dbReference>
<proteinExistence type="inferred from homology"/>
<dbReference type="Pfam" id="PF22794">
    <property type="entry name" value="jr-ZPR1"/>
    <property type="match status" value="2"/>
</dbReference>
<evidence type="ECO:0000259" key="11">
    <source>
        <dbReference type="SMART" id="SM00709"/>
    </source>
</evidence>
<dbReference type="SUPFAM" id="SSF141678">
    <property type="entry name" value="MAL13P1.257-like"/>
    <property type="match status" value="1"/>
</dbReference>
<dbReference type="FunFam" id="2.20.25.420:FF:000002">
    <property type="entry name" value="Zinc finger protein ZPR1"/>
    <property type="match status" value="1"/>
</dbReference>
<evidence type="ECO:0000256" key="7">
    <source>
        <dbReference type="ARBA" id="ARBA00022857"/>
    </source>
</evidence>
<sequence>MFALYLTADLQGVTNLRPDDTQDNPFWYMFKVQCTSCRETHSNYVGVNRFETNEMSGSRGEANFVWKCKNCKRESSASVKSGPAAYEQTEPAKAQKIIEFDCRGLEFVEFKAEGEWLAEGAETSTKFTAIDLEEGEWFEYDEKSNEEVSINEIKWESFKSLIMSLAEIPGTIDFLTDAAHLLRTTAPETSAHLMSHRGNLLSQFGVSPSDVQRQHVCGGCGLIMIPGQETILKLEARKSMRPKTKGKKSGINSTPKDNNEGPCKILHCDNCQRDTKIVFPAPAPAVRRKTAQNKVKKTVAPVEPPKQTSNASSKKRARNRKAGLQALLSGQKQQSANPLKVSKQTPEEFFQSIGDKVKNFAPAASAEAENDDDERAVEEIESLCMNCGKNGMTRLLLTAIPYFREVVIMSFSCEHCNLQNNEIQAAGTVQPKGTHYELRLTDLADFSRQVIKSDTATVKFIELDLEIPEGRGQLTNVEGLLTTVIDDLEMGQETRKEQTPELHIKIAEIIAKGRAMLLGDSFPFRVWVDDPAGNSFIAPDLKDGVGKWEKHEYARTDEQNASLGISDTNADNHQAQNPGLTAEGDIIPNEVYSFPATCPGCMRPCTTHMKMVDIPHFKQVVLMSTVCEDCGYRSNDVKTGGEIPEKGEKITLEVKDSTDLARDILKSETCALECPELKLQVNPGTLGGRFTTVEGLLTQVRGDLHSQIFEASGPGQGGDSLANDEKNQWTAFFDGLDAAIRGDKPFTIKLTDPFASSYVQPLVDPPAPDPSIHRESYTRTDEEEEELGLKDMKLENYGENDEEENKDGEEKTEAATESYQIISKPYRINAIGNQLLPPINKVAPGSSKLRVEGKVVIITGTNSPLGIGRATAHQYAESGARALYLCDFDDTHLETHKKEINAAFPSVEIHTRCFDAADEDKVKEVVDDAMKRYGRLDVFFANAGIVGRTTLFSDFSKDEFMSILNTNTSSVFLAAKYGAPAMMETSPDKPHSGGSIIGTASVAGIRSNAGSTPYSASKAAVVSLAQTISYQLAGTGVRVNAICPGLIETGMTAPVYEAARARGSEKKIGQLNPMKRGGRADEIARVALFLGSDESSYVNGQAWAVDGGLSAGHPFVPGRLG</sequence>
<dbReference type="InterPro" id="IPR036291">
    <property type="entry name" value="NAD(P)-bd_dom_sf"/>
</dbReference>
<dbReference type="Pfam" id="PF13561">
    <property type="entry name" value="adh_short_C2"/>
    <property type="match status" value="1"/>
</dbReference>
<keyword evidence="3" id="KW-0479">Metal-binding</keyword>
<dbReference type="PANTHER" id="PTHR10876">
    <property type="entry name" value="ZINC FINGER PROTEIN ZPR1"/>
    <property type="match status" value="1"/>
</dbReference>
<keyword evidence="7" id="KW-0521">NADP</keyword>
<dbReference type="Pfam" id="PF04032">
    <property type="entry name" value="Rpr2"/>
    <property type="match status" value="1"/>
</dbReference>
<comment type="subcellular location">
    <subcellularLocation>
        <location evidence="1">Nucleus</location>
    </subcellularLocation>
</comment>
<organism evidence="12">
    <name type="scientific">Gibberella zeae</name>
    <name type="common">Wheat head blight fungus</name>
    <name type="synonym">Fusarium graminearum</name>
    <dbReference type="NCBI Taxonomy" id="5518"/>
    <lineage>
        <taxon>Eukaryota</taxon>
        <taxon>Fungi</taxon>
        <taxon>Dikarya</taxon>
        <taxon>Ascomycota</taxon>
        <taxon>Pezizomycotina</taxon>
        <taxon>Sordariomycetes</taxon>
        <taxon>Hypocreomycetidae</taxon>
        <taxon>Hypocreales</taxon>
        <taxon>Nectriaceae</taxon>
        <taxon>Fusarium</taxon>
    </lineage>
</organism>
<gene>
    <name evidence="12" type="ORF">FUG_LOCUS289699</name>
</gene>
<feature type="region of interest" description="Disordered" evidence="10">
    <location>
        <begin position="237"/>
        <end position="259"/>
    </location>
</feature>
<dbReference type="FunFam" id="3.40.50.720:FF:000084">
    <property type="entry name" value="Short-chain dehydrogenase reductase"/>
    <property type="match status" value="1"/>
</dbReference>
<name>A0A4E9E8T6_GIBZA</name>
<dbReference type="Gene3D" id="2.60.120.1040">
    <property type="entry name" value="ZPR1, A/B domain"/>
    <property type="match status" value="2"/>
</dbReference>
<evidence type="ECO:0000256" key="2">
    <source>
        <dbReference type="ARBA" id="ARBA00008354"/>
    </source>
</evidence>
<feature type="compositionally biased region" description="Basic and acidic residues" evidence="10">
    <location>
        <begin position="787"/>
        <end position="796"/>
    </location>
</feature>
<keyword evidence="8" id="KW-0539">Nucleus</keyword>
<protein>
    <recommendedName>
        <fullName evidence="11">Zinc finger ZPR1-type domain-containing protein</fullName>
    </recommendedName>
</protein>
<dbReference type="InterPro" id="IPR004457">
    <property type="entry name" value="Znf_ZPR1"/>
</dbReference>
<accession>A0A4E9E8T6</accession>
<feature type="compositionally biased region" description="Basic residues" evidence="10">
    <location>
        <begin position="286"/>
        <end position="297"/>
    </location>
</feature>
<dbReference type="PANTHER" id="PTHR10876:SF0">
    <property type="entry name" value="ZINC FINGER PROTEIN ZPR1"/>
    <property type="match status" value="1"/>
</dbReference>
<feature type="compositionally biased region" description="Basic and acidic residues" evidence="10">
    <location>
        <begin position="771"/>
        <end position="780"/>
    </location>
</feature>
<feature type="compositionally biased region" description="Acidic residues" evidence="10">
    <location>
        <begin position="798"/>
        <end position="807"/>
    </location>
</feature>
<dbReference type="PRINTS" id="PR00081">
    <property type="entry name" value="GDHRDH"/>
</dbReference>
<evidence type="ECO:0000256" key="8">
    <source>
        <dbReference type="ARBA" id="ARBA00023242"/>
    </source>
</evidence>
<evidence type="ECO:0000256" key="9">
    <source>
        <dbReference type="ARBA" id="ARBA00054139"/>
    </source>
</evidence>
<dbReference type="EMBL" id="CAAKMV010000131">
    <property type="protein sequence ID" value="VIO58067.1"/>
    <property type="molecule type" value="Genomic_DNA"/>
</dbReference>
<dbReference type="Gene3D" id="2.20.25.420">
    <property type="entry name" value="ZPR1, zinc finger domain"/>
    <property type="match status" value="2"/>
</dbReference>
<dbReference type="CDD" id="cd05233">
    <property type="entry name" value="SDR_c"/>
    <property type="match status" value="1"/>
</dbReference>
<evidence type="ECO:0000313" key="12">
    <source>
        <dbReference type="EMBL" id="VIO58067.1"/>
    </source>
</evidence>
<keyword evidence="4" id="KW-0677">Repeat</keyword>
<dbReference type="InterPro" id="IPR056180">
    <property type="entry name" value="ZPR1_jr_dom"/>
</dbReference>
<keyword evidence="5" id="KW-0863">Zinc-finger</keyword>
<reference evidence="12" key="1">
    <citation type="submission" date="2019-04" db="EMBL/GenBank/DDBJ databases">
        <authorList>
            <person name="Melise S."/>
            <person name="Noan J."/>
            <person name="Okalmin O."/>
        </authorList>
    </citation>
    <scope>NUCLEOTIDE SEQUENCE</scope>
    <source>
        <strain evidence="12">FN9</strain>
    </source>
</reference>
<dbReference type="PROSITE" id="PS00061">
    <property type="entry name" value="ADH_SHORT"/>
    <property type="match status" value="1"/>
</dbReference>
<dbReference type="SUPFAM" id="SSF51735">
    <property type="entry name" value="NAD(P)-binding Rossmann-fold domains"/>
    <property type="match status" value="1"/>
</dbReference>
<dbReference type="InterPro" id="IPR042451">
    <property type="entry name" value="ZPR1_A/B_dom"/>
</dbReference>
<dbReference type="InterPro" id="IPR040141">
    <property type="entry name" value="ZPR1"/>
</dbReference>
<dbReference type="InterPro" id="IPR002347">
    <property type="entry name" value="SDR_fam"/>
</dbReference>
<feature type="domain" description="Zinc finger ZPR1-type" evidence="11">
    <location>
        <begin position="596"/>
        <end position="761"/>
    </location>
</feature>